<evidence type="ECO:0000259" key="7">
    <source>
        <dbReference type="Pfam" id="PF22651"/>
    </source>
</evidence>
<keyword evidence="9" id="KW-1185">Reference proteome</keyword>
<feature type="chain" id="PRO_5044816275" description="OBP47-like domain-containing protein" evidence="6">
    <location>
        <begin position="24"/>
        <end position="479"/>
    </location>
</feature>
<dbReference type="PANTHER" id="PTHR21066">
    <property type="entry name" value="ODORANT-BINDING PROTEIN 59A-RELATED"/>
    <property type="match status" value="1"/>
</dbReference>
<name>A0ABD1CHA1_CULPP</name>
<evidence type="ECO:0000256" key="5">
    <source>
        <dbReference type="ARBA" id="ARBA00023157"/>
    </source>
</evidence>
<reference evidence="8 9" key="1">
    <citation type="submission" date="2024-05" db="EMBL/GenBank/DDBJ databases">
        <title>Culex pipiens pipiens assembly and annotation.</title>
        <authorList>
            <person name="Alout H."/>
            <person name="Durand T."/>
        </authorList>
    </citation>
    <scope>NUCLEOTIDE SEQUENCE [LARGE SCALE GENOMIC DNA]</scope>
    <source>
        <strain evidence="8">HA-2024</strain>
        <tissue evidence="8">Whole body</tissue>
    </source>
</reference>
<evidence type="ECO:0000256" key="1">
    <source>
        <dbReference type="ARBA" id="ARBA00004613"/>
    </source>
</evidence>
<dbReference type="EMBL" id="JBEHCU010012229">
    <property type="protein sequence ID" value="KAL1375762.1"/>
    <property type="molecule type" value="Genomic_DNA"/>
</dbReference>
<feature type="domain" description="OBP47-like" evidence="7">
    <location>
        <begin position="44"/>
        <end position="187"/>
    </location>
</feature>
<dbReference type="Gene3D" id="3.20.20.190">
    <property type="entry name" value="Phosphatidylinositol (PI) phosphodiesterase"/>
    <property type="match status" value="1"/>
</dbReference>
<dbReference type="SUPFAM" id="SSF51695">
    <property type="entry name" value="PLC-like phosphodiesterases"/>
    <property type="match status" value="1"/>
</dbReference>
<evidence type="ECO:0000256" key="3">
    <source>
        <dbReference type="ARBA" id="ARBA00022448"/>
    </source>
</evidence>
<sequence length="479" mass="54935">MKLVLTVSVAAAALLLHVTISRAENPCANGPPVEKNPMECCNMPMLLDKDIMMDCYQKYAEQTKKQIKMDGVPRGCCIAECGLNATGLYANGMINRDDMTKMFMDAVKDMPQWQMVIRDSLDECFKMAESKMDEIEAGAKLEPSFEGEKICHPISGTIMRCMGMMMFAKCPAGDYTDGKECDQLKEYNQIHIEDASVVINWGPDCESPPDWIGLYTKNPAFSDDPPVLKIEVNGRKNGEVITNQKFGKQRLPGGWSYDEVLRHIPKRRAKPLCFDLYLVSYNHLNKLQIFDCLKIQPNWMFTEKSIGNVSLKDLFLPGTHCSACYQTKANANNNLLKKVGFHQDLDIWTQLVFGVRYLDFSIGYHPYHNSTRNFWVMNEGYRVGWILPILHDIRRFVILSEETIVLDFRRFPLGFHSHPEQHAEFLSILDQELGDLAYRRPYFENADDDQTVSYHLTIEDMRRQGKYILITYNHAASLN</sequence>
<proteinExistence type="inferred from homology"/>
<evidence type="ECO:0000313" key="9">
    <source>
        <dbReference type="Proteomes" id="UP001562425"/>
    </source>
</evidence>
<accession>A0ABD1CHA1</accession>
<evidence type="ECO:0000256" key="2">
    <source>
        <dbReference type="ARBA" id="ARBA00008098"/>
    </source>
</evidence>
<comment type="similarity">
    <text evidence="2">Belongs to the PBP/GOBP family.</text>
</comment>
<dbReference type="InterPro" id="IPR054577">
    <property type="entry name" value="OBP47-like_dom"/>
</dbReference>
<comment type="caution">
    <text evidence="8">The sequence shown here is derived from an EMBL/GenBank/DDBJ whole genome shotgun (WGS) entry which is preliminary data.</text>
</comment>
<dbReference type="InterPro" id="IPR052295">
    <property type="entry name" value="Odorant-binding_protein"/>
</dbReference>
<evidence type="ECO:0000256" key="6">
    <source>
        <dbReference type="SAM" id="SignalP"/>
    </source>
</evidence>
<comment type="subcellular location">
    <subcellularLocation>
        <location evidence="1">Secreted</location>
    </subcellularLocation>
</comment>
<dbReference type="AlphaFoldDB" id="A0ABD1CHA1"/>
<protein>
    <recommendedName>
        <fullName evidence="7">OBP47-like domain-containing protein</fullName>
    </recommendedName>
</protein>
<dbReference type="PANTHER" id="PTHR21066:SF3">
    <property type="entry name" value="IP02236P"/>
    <property type="match status" value="1"/>
</dbReference>
<dbReference type="InterPro" id="IPR017946">
    <property type="entry name" value="PLC-like_Pdiesterase_TIM-brl"/>
</dbReference>
<dbReference type="Pfam" id="PF22651">
    <property type="entry name" value="OBP47_like"/>
    <property type="match status" value="1"/>
</dbReference>
<evidence type="ECO:0000313" key="8">
    <source>
        <dbReference type="EMBL" id="KAL1375762.1"/>
    </source>
</evidence>
<evidence type="ECO:0000256" key="4">
    <source>
        <dbReference type="ARBA" id="ARBA00022525"/>
    </source>
</evidence>
<keyword evidence="4" id="KW-0964">Secreted</keyword>
<dbReference type="GO" id="GO:0005576">
    <property type="term" value="C:extracellular region"/>
    <property type="evidence" value="ECO:0007669"/>
    <property type="project" value="UniProtKB-SubCell"/>
</dbReference>
<feature type="non-terminal residue" evidence="8">
    <location>
        <position position="479"/>
    </location>
</feature>
<dbReference type="Proteomes" id="UP001562425">
    <property type="component" value="Unassembled WGS sequence"/>
</dbReference>
<keyword evidence="5" id="KW-1015">Disulfide bond</keyword>
<feature type="signal peptide" evidence="6">
    <location>
        <begin position="1"/>
        <end position="23"/>
    </location>
</feature>
<keyword evidence="6" id="KW-0732">Signal</keyword>
<dbReference type="Gene3D" id="1.10.238.270">
    <property type="match status" value="1"/>
</dbReference>
<keyword evidence="3" id="KW-0813">Transport</keyword>
<organism evidence="8 9">
    <name type="scientific">Culex pipiens pipiens</name>
    <name type="common">Northern house mosquito</name>
    <dbReference type="NCBI Taxonomy" id="38569"/>
    <lineage>
        <taxon>Eukaryota</taxon>
        <taxon>Metazoa</taxon>
        <taxon>Ecdysozoa</taxon>
        <taxon>Arthropoda</taxon>
        <taxon>Hexapoda</taxon>
        <taxon>Insecta</taxon>
        <taxon>Pterygota</taxon>
        <taxon>Neoptera</taxon>
        <taxon>Endopterygota</taxon>
        <taxon>Diptera</taxon>
        <taxon>Nematocera</taxon>
        <taxon>Culicoidea</taxon>
        <taxon>Culicidae</taxon>
        <taxon>Culicinae</taxon>
        <taxon>Culicini</taxon>
        <taxon>Culex</taxon>
        <taxon>Culex</taxon>
    </lineage>
</organism>
<gene>
    <name evidence="8" type="ORF">pipiens_017299</name>
</gene>